<dbReference type="Pfam" id="PF02602">
    <property type="entry name" value="HEM4"/>
    <property type="match status" value="1"/>
</dbReference>
<protein>
    <recommendedName>
        <fullName evidence="7 9">Uroporphyrinogen-III synthase</fullName>
        <ecNumber evidence="3 9">4.2.1.75</ecNumber>
    </recommendedName>
</protein>
<comment type="similarity">
    <text evidence="2 9">Belongs to the uroporphyrinogen-III synthase family.</text>
</comment>
<dbReference type="InterPro" id="IPR039793">
    <property type="entry name" value="UROS/Hem4"/>
</dbReference>
<comment type="function">
    <text evidence="6 9">Catalyzes cyclization of the linear tetrapyrrole, hydroxymethylbilane, to the macrocyclic uroporphyrinogen III.</text>
</comment>
<reference evidence="12" key="1">
    <citation type="journal article" date="2019" name="Int. J. Syst. Evol. Microbiol.">
        <title>The Global Catalogue of Microorganisms (GCM) 10K type strain sequencing project: providing services to taxonomists for standard genome sequencing and annotation.</title>
        <authorList>
            <consortium name="The Broad Institute Genomics Platform"/>
            <consortium name="The Broad Institute Genome Sequencing Center for Infectious Disease"/>
            <person name="Wu L."/>
            <person name="Ma J."/>
        </authorList>
    </citation>
    <scope>NUCLEOTIDE SEQUENCE [LARGE SCALE GENOMIC DNA]</scope>
    <source>
        <strain evidence="12">TISTR 1511</strain>
    </source>
</reference>
<evidence type="ECO:0000256" key="8">
    <source>
        <dbReference type="ARBA" id="ARBA00048617"/>
    </source>
</evidence>
<comment type="catalytic activity">
    <reaction evidence="8 9">
        <text>hydroxymethylbilane = uroporphyrinogen III + H2O</text>
        <dbReference type="Rhea" id="RHEA:18965"/>
        <dbReference type="ChEBI" id="CHEBI:15377"/>
        <dbReference type="ChEBI" id="CHEBI:57308"/>
        <dbReference type="ChEBI" id="CHEBI:57845"/>
        <dbReference type="EC" id="4.2.1.75"/>
    </reaction>
</comment>
<dbReference type="Proteomes" id="UP001597453">
    <property type="component" value="Unassembled WGS sequence"/>
</dbReference>
<dbReference type="CDD" id="cd06578">
    <property type="entry name" value="HemD"/>
    <property type="match status" value="1"/>
</dbReference>
<evidence type="ECO:0000256" key="1">
    <source>
        <dbReference type="ARBA" id="ARBA00004772"/>
    </source>
</evidence>
<evidence type="ECO:0000256" key="4">
    <source>
        <dbReference type="ARBA" id="ARBA00023239"/>
    </source>
</evidence>
<dbReference type="PANTHER" id="PTHR38042:SF1">
    <property type="entry name" value="UROPORPHYRINOGEN-III SYNTHASE, CHLOROPLASTIC"/>
    <property type="match status" value="1"/>
</dbReference>
<organism evidence="11 12">
    <name type="scientific">Gulosibacter bifidus</name>
    <dbReference type="NCBI Taxonomy" id="272239"/>
    <lineage>
        <taxon>Bacteria</taxon>
        <taxon>Bacillati</taxon>
        <taxon>Actinomycetota</taxon>
        <taxon>Actinomycetes</taxon>
        <taxon>Micrococcales</taxon>
        <taxon>Microbacteriaceae</taxon>
        <taxon>Gulosibacter</taxon>
    </lineage>
</organism>
<dbReference type="GO" id="GO:0004852">
    <property type="term" value="F:uroporphyrinogen-III synthase activity"/>
    <property type="evidence" value="ECO:0007669"/>
    <property type="project" value="UniProtKB-EC"/>
</dbReference>
<dbReference type="RefSeq" id="WP_066057397.1">
    <property type="nucleotide sequence ID" value="NZ_JBHUNF010000004.1"/>
</dbReference>
<dbReference type="PANTHER" id="PTHR38042">
    <property type="entry name" value="UROPORPHYRINOGEN-III SYNTHASE, CHLOROPLASTIC"/>
    <property type="match status" value="1"/>
</dbReference>
<comment type="caution">
    <text evidence="11">The sequence shown here is derived from an EMBL/GenBank/DDBJ whole genome shotgun (WGS) entry which is preliminary data.</text>
</comment>
<name>A0ABW5RJL5_9MICO</name>
<evidence type="ECO:0000259" key="10">
    <source>
        <dbReference type="Pfam" id="PF02602"/>
    </source>
</evidence>
<dbReference type="Gene3D" id="3.40.50.10090">
    <property type="match status" value="2"/>
</dbReference>
<sequence length="260" mass="26984">MNESGLAGRRVALLSDGDWVGPTRELLAAAGCAVEVAPLIGVAPGDLNEVFDAAEKLRRGAFQWLVVTSPRAIHALVAAAGSARIPEHTKVAAVGDGTAAALAEYGIETHFIPTEHTARALIAQWPDHRDELRVLWPHSAIARTTIADGFAEFGAAFTDVVAYRPVARTLPVPLRSRLLAGEVDAVVVSSGSIARELAAQVPELATAEGAALTKVVSFGPITTSDAEDAGLRVDAEAASKHPQAVVDAVGAALQADDLRS</sequence>
<gene>
    <name evidence="11" type="ORF">ACFSUQ_07385</name>
</gene>
<evidence type="ECO:0000256" key="2">
    <source>
        <dbReference type="ARBA" id="ARBA00008133"/>
    </source>
</evidence>
<dbReference type="InterPro" id="IPR036108">
    <property type="entry name" value="4pyrrol_syn_uPrphyn_synt_sf"/>
</dbReference>
<dbReference type="EMBL" id="JBHUNF010000004">
    <property type="protein sequence ID" value="MFD2675113.1"/>
    <property type="molecule type" value="Genomic_DNA"/>
</dbReference>
<proteinExistence type="inferred from homology"/>
<keyword evidence="4 9" id="KW-0456">Lyase</keyword>
<comment type="pathway">
    <text evidence="1 9">Porphyrin-containing compound metabolism; protoporphyrin-IX biosynthesis; coproporphyrinogen-III from 5-aminolevulinate: step 3/4.</text>
</comment>
<evidence type="ECO:0000256" key="3">
    <source>
        <dbReference type="ARBA" id="ARBA00013109"/>
    </source>
</evidence>
<dbReference type="InterPro" id="IPR003754">
    <property type="entry name" value="4pyrrol_synth_uPrphyn_synth"/>
</dbReference>
<dbReference type="EC" id="4.2.1.75" evidence="3 9"/>
<keyword evidence="5 9" id="KW-0627">Porphyrin biosynthesis</keyword>
<feature type="domain" description="Tetrapyrrole biosynthesis uroporphyrinogen III synthase" evidence="10">
    <location>
        <begin position="24"/>
        <end position="246"/>
    </location>
</feature>
<evidence type="ECO:0000256" key="5">
    <source>
        <dbReference type="ARBA" id="ARBA00023244"/>
    </source>
</evidence>
<keyword evidence="12" id="KW-1185">Reference proteome</keyword>
<accession>A0ABW5RJL5</accession>
<evidence type="ECO:0000256" key="7">
    <source>
        <dbReference type="ARBA" id="ARBA00040167"/>
    </source>
</evidence>
<dbReference type="SUPFAM" id="SSF69618">
    <property type="entry name" value="HemD-like"/>
    <property type="match status" value="1"/>
</dbReference>
<evidence type="ECO:0000256" key="9">
    <source>
        <dbReference type="RuleBase" id="RU366031"/>
    </source>
</evidence>
<evidence type="ECO:0000313" key="11">
    <source>
        <dbReference type="EMBL" id="MFD2675113.1"/>
    </source>
</evidence>
<evidence type="ECO:0000256" key="6">
    <source>
        <dbReference type="ARBA" id="ARBA00037589"/>
    </source>
</evidence>
<evidence type="ECO:0000313" key="12">
    <source>
        <dbReference type="Proteomes" id="UP001597453"/>
    </source>
</evidence>